<accession>G7Q5Y2</accession>
<evidence type="ECO:0000313" key="2">
    <source>
        <dbReference type="Proteomes" id="UP000004662"/>
    </source>
</evidence>
<evidence type="ECO:0000313" key="1">
    <source>
        <dbReference type="EMBL" id="EHJ46919.1"/>
    </source>
</evidence>
<proteinExistence type="predicted"/>
<gene>
    <name evidence="1" type="ORF">DFW101_0903</name>
</gene>
<organism evidence="1 2">
    <name type="scientific">Solidesulfovibrio carbinoliphilus subsp. oakridgensis</name>
    <dbReference type="NCBI Taxonomy" id="694327"/>
    <lineage>
        <taxon>Bacteria</taxon>
        <taxon>Pseudomonadati</taxon>
        <taxon>Thermodesulfobacteriota</taxon>
        <taxon>Desulfovibrionia</taxon>
        <taxon>Desulfovibrionales</taxon>
        <taxon>Desulfovibrionaceae</taxon>
        <taxon>Solidesulfovibrio</taxon>
    </lineage>
</organism>
<dbReference type="EMBL" id="CM001368">
    <property type="protein sequence ID" value="EHJ46919.1"/>
    <property type="molecule type" value="Genomic_DNA"/>
</dbReference>
<reference evidence="2" key="1">
    <citation type="journal article" date="2015" name="Genome Announc.">
        <title>High-Quality Draft Genome Sequence of Desulfovibrio carbinoliphilus FW-101-2B, an Organic Acid-Oxidizing Sulfate-Reducing Bacterium Isolated from Uranium(VI)-Contaminated Groundwater.</title>
        <authorList>
            <person name="Ramsay B.D."/>
            <person name="Hwang C."/>
            <person name="Woo H.L."/>
            <person name="Carroll S.L."/>
            <person name="Lucas S."/>
            <person name="Han J."/>
            <person name="Lapidus A.L."/>
            <person name="Cheng J.F."/>
            <person name="Goodwin L.A."/>
            <person name="Pitluck S."/>
            <person name="Peters L."/>
            <person name="Chertkov O."/>
            <person name="Held B."/>
            <person name="Detter J.C."/>
            <person name="Han C.S."/>
            <person name="Tapia R."/>
            <person name="Land M.L."/>
            <person name="Hauser L.J."/>
            <person name="Kyrpides N.C."/>
            <person name="Ivanova N.N."/>
            <person name="Mikhailova N."/>
            <person name="Pagani I."/>
            <person name="Woyke T."/>
            <person name="Arkin A.P."/>
            <person name="Dehal P."/>
            <person name="Chivian D."/>
            <person name="Criddle C.S."/>
            <person name="Wu W."/>
            <person name="Chakraborty R."/>
            <person name="Hazen T.C."/>
            <person name="Fields M.W."/>
        </authorList>
    </citation>
    <scope>NUCLEOTIDE SEQUENCE [LARGE SCALE GENOMIC DNA]</scope>
    <source>
        <strain evidence="2">FW-101-2B</strain>
    </source>
</reference>
<keyword evidence="2" id="KW-1185">Reference proteome</keyword>
<dbReference type="RefSeq" id="WP_009180340.1">
    <property type="nucleotide sequence ID" value="NZ_CM001368.1"/>
</dbReference>
<dbReference type="STRING" id="694327.DFW101_0903"/>
<protein>
    <submittedName>
        <fullName evidence="1">Uncharacterized protein</fullName>
    </submittedName>
</protein>
<dbReference type="AlphaFoldDB" id="G7Q5Y2"/>
<sequence>MLEMLKRQSHPLRQVFTDAGLDTSDVARFLGLSLGRAQQLLSGRDTPPAWVEAKLQELAKLCQSEAE</sequence>
<dbReference type="Proteomes" id="UP000004662">
    <property type="component" value="Chromosome"/>
</dbReference>
<dbReference type="HOGENOM" id="CLU_2805530_0_0_7"/>
<name>G7Q5Y2_9BACT</name>